<dbReference type="Pfam" id="PF01943">
    <property type="entry name" value="Polysacc_synt"/>
    <property type="match status" value="1"/>
</dbReference>
<feature type="transmembrane region" description="Helical" evidence="6">
    <location>
        <begin position="15"/>
        <end position="35"/>
    </location>
</feature>
<accession>A0ABV7YAY2</accession>
<evidence type="ECO:0000256" key="6">
    <source>
        <dbReference type="SAM" id="Phobius"/>
    </source>
</evidence>
<keyword evidence="2" id="KW-1003">Cell membrane</keyword>
<gene>
    <name evidence="7" type="ORF">ACFOUW_10290</name>
</gene>
<feature type="transmembrane region" description="Helical" evidence="6">
    <location>
        <begin position="433"/>
        <end position="452"/>
    </location>
</feature>
<proteinExistence type="predicted"/>
<evidence type="ECO:0000256" key="1">
    <source>
        <dbReference type="ARBA" id="ARBA00004651"/>
    </source>
</evidence>
<evidence type="ECO:0000256" key="2">
    <source>
        <dbReference type="ARBA" id="ARBA00022475"/>
    </source>
</evidence>
<evidence type="ECO:0000256" key="5">
    <source>
        <dbReference type="ARBA" id="ARBA00023136"/>
    </source>
</evidence>
<feature type="transmembrane region" description="Helical" evidence="6">
    <location>
        <begin position="335"/>
        <end position="355"/>
    </location>
</feature>
<feature type="transmembrane region" description="Helical" evidence="6">
    <location>
        <begin position="47"/>
        <end position="66"/>
    </location>
</feature>
<dbReference type="InterPro" id="IPR002797">
    <property type="entry name" value="Polysacc_synth"/>
</dbReference>
<dbReference type="InterPro" id="IPR050833">
    <property type="entry name" value="Poly_Biosynth_Transport"/>
</dbReference>
<keyword evidence="4 6" id="KW-1133">Transmembrane helix</keyword>
<feature type="transmembrane region" description="Helical" evidence="6">
    <location>
        <begin position="301"/>
        <end position="323"/>
    </location>
</feature>
<dbReference type="CDD" id="cd13128">
    <property type="entry name" value="MATE_Wzx_like"/>
    <property type="match status" value="1"/>
</dbReference>
<feature type="transmembrane region" description="Helical" evidence="6">
    <location>
        <begin position="169"/>
        <end position="202"/>
    </location>
</feature>
<evidence type="ECO:0000313" key="8">
    <source>
        <dbReference type="Proteomes" id="UP001595699"/>
    </source>
</evidence>
<dbReference type="RefSeq" id="WP_205117442.1">
    <property type="nucleotide sequence ID" value="NZ_JAFBCM010000001.1"/>
</dbReference>
<evidence type="ECO:0000256" key="4">
    <source>
        <dbReference type="ARBA" id="ARBA00022989"/>
    </source>
</evidence>
<keyword evidence="3 6" id="KW-0812">Transmembrane</keyword>
<evidence type="ECO:0000313" key="7">
    <source>
        <dbReference type="EMBL" id="MFC3761229.1"/>
    </source>
</evidence>
<feature type="transmembrane region" description="Helical" evidence="6">
    <location>
        <begin position="90"/>
        <end position="116"/>
    </location>
</feature>
<dbReference type="Proteomes" id="UP001595699">
    <property type="component" value="Unassembled WGS sequence"/>
</dbReference>
<comment type="caution">
    <text evidence="7">The sequence shown here is derived from an EMBL/GenBank/DDBJ whole genome shotgun (WGS) entry which is preliminary data.</text>
</comment>
<evidence type="ECO:0000256" key="3">
    <source>
        <dbReference type="ARBA" id="ARBA00022692"/>
    </source>
</evidence>
<feature type="transmembrane region" description="Helical" evidence="6">
    <location>
        <begin position="235"/>
        <end position="254"/>
    </location>
</feature>
<feature type="transmembrane region" description="Helical" evidence="6">
    <location>
        <begin position="128"/>
        <end position="149"/>
    </location>
</feature>
<dbReference type="PANTHER" id="PTHR30250">
    <property type="entry name" value="PST FAMILY PREDICTED COLANIC ACID TRANSPORTER"/>
    <property type="match status" value="1"/>
</dbReference>
<name>A0ABV7YAY2_9ACTN</name>
<dbReference type="EMBL" id="JBHRZH010000006">
    <property type="protein sequence ID" value="MFC3761229.1"/>
    <property type="molecule type" value="Genomic_DNA"/>
</dbReference>
<dbReference type="PANTHER" id="PTHR30250:SF27">
    <property type="entry name" value="POLYSACCHARIDE BIOSYNTHESIS PROTEIN"/>
    <property type="match status" value="1"/>
</dbReference>
<feature type="transmembrane region" description="Helical" evidence="6">
    <location>
        <begin position="376"/>
        <end position="394"/>
    </location>
</feature>
<keyword evidence="5 6" id="KW-0472">Membrane</keyword>
<organism evidence="7 8">
    <name type="scientific">Tenggerimyces flavus</name>
    <dbReference type="NCBI Taxonomy" id="1708749"/>
    <lineage>
        <taxon>Bacteria</taxon>
        <taxon>Bacillati</taxon>
        <taxon>Actinomycetota</taxon>
        <taxon>Actinomycetes</taxon>
        <taxon>Propionibacteriales</taxon>
        <taxon>Nocardioidaceae</taxon>
        <taxon>Tenggerimyces</taxon>
    </lineage>
</organism>
<keyword evidence="8" id="KW-1185">Reference proteome</keyword>
<sequence length="496" mass="51698">MTSTRQELAGVARGGAISFVGAAFAALGGFVLTIVVTRGIGAEGAGVVFQAIAVFTIAFNVAKLGADTGLLWQLPRLAASGLAHESRRAVLAALVPVAIASVAAAVVVYAASGLIAGDESSYANALRAMAPFLLVAAPMVVLLAATRGFGDVVPFTVVNNLALPALRPLAAGVAMLAGGGVIAVVYAWSAPLCVGLAIAAWIVWKQLRRQPTTGKQAWAGWSEFWRFTLPRGASAVLEIVLVWADVLIVGAMLGPAEAGIYAAASRFITSGTIAEQALRLAIAPRFSSLLTQGLKDRVQSLYGVSAGWIMLASWPIYVSLALYGDVVLGIFGPQFTAASTALAILAVGMMIALAAGNIQSLLLMSGNSTWQFGNKVAAVALNVTANLVLVPAYGIVGAAIAWSVTMTFDALVTVAEVRHLVGVRPELGRLLRVAVPVAVCYLAVGLVARWLFTPSVPMVVGAVLVSTALYGLWCWRERRTFDLSTFKNVLLRRQES</sequence>
<reference evidence="8" key="1">
    <citation type="journal article" date="2019" name="Int. J. Syst. Evol. Microbiol.">
        <title>The Global Catalogue of Microorganisms (GCM) 10K type strain sequencing project: providing services to taxonomists for standard genome sequencing and annotation.</title>
        <authorList>
            <consortium name="The Broad Institute Genomics Platform"/>
            <consortium name="The Broad Institute Genome Sequencing Center for Infectious Disease"/>
            <person name="Wu L."/>
            <person name="Ma J."/>
        </authorList>
    </citation>
    <scope>NUCLEOTIDE SEQUENCE [LARGE SCALE GENOMIC DNA]</scope>
    <source>
        <strain evidence="8">CGMCC 4.7241</strain>
    </source>
</reference>
<comment type="subcellular location">
    <subcellularLocation>
        <location evidence="1">Cell membrane</location>
        <topology evidence="1">Multi-pass membrane protein</topology>
    </subcellularLocation>
</comment>
<protein>
    <submittedName>
        <fullName evidence="7">Flippase</fullName>
    </submittedName>
</protein>
<feature type="transmembrane region" description="Helical" evidence="6">
    <location>
        <begin position="458"/>
        <end position="475"/>
    </location>
</feature>